<feature type="compositionally biased region" description="Basic and acidic residues" evidence="2">
    <location>
        <begin position="172"/>
        <end position="203"/>
    </location>
</feature>
<dbReference type="Proteomes" id="UP000694865">
    <property type="component" value="Unplaced"/>
</dbReference>
<accession>A0ABM0MTE1</accession>
<feature type="compositionally biased region" description="Polar residues" evidence="2">
    <location>
        <begin position="365"/>
        <end position="378"/>
    </location>
</feature>
<feature type="compositionally biased region" description="Low complexity" evidence="2">
    <location>
        <begin position="162"/>
        <end position="171"/>
    </location>
</feature>
<gene>
    <name evidence="4" type="primary">LOC102800454</name>
</gene>
<feature type="coiled-coil region" evidence="1">
    <location>
        <begin position="390"/>
        <end position="424"/>
    </location>
</feature>
<feature type="compositionally biased region" description="Basic residues" evidence="2">
    <location>
        <begin position="204"/>
        <end position="216"/>
    </location>
</feature>
<organism evidence="3 4">
    <name type="scientific">Saccoglossus kowalevskii</name>
    <name type="common">Acorn worm</name>
    <dbReference type="NCBI Taxonomy" id="10224"/>
    <lineage>
        <taxon>Eukaryota</taxon>
        <taxon>Metazoa</taxon>
        <taxon>Hemichordata</taxon>
        <taxon>Enteropneusta</taxon>
        <taxon>Harrimaniidae</taxon>
        <taxon>Saccoglossus</taxon>
    </lineage>
</organism>
<name>A0ABM0MTE1_SACKO</name>
<feature type="compositionally biased region" description="Polar residues" evidence="2">
    <location>
        <begin position="323"/>
        <end position="338"/>
    </location>
</feature>
<feature type="compositionally biased region" description="Basic and acidic residues" evidence="2">
    <location>
        <begin position="134"/>
        <end position="161"/>
    </location>
</feature>
<protein>
    <submittedName>
        <fullName evidence="4">Reticulocyte-binding protein 2 homolog a-like</fullName>
    </submittedName>
</protein>
<feature type="region of interest" description="Disordered" evidence="2">
    <location>
        <begin position="50"/>
        <end position="304"/>
    </location>
</feature>
<proteinExistence type="predicted"/>
<evidence type="ECO:0000313" key="3">
    <source>
        <dbReference type="Proteomes" id="UP000694865"/>
    </source>
</evidence>
<evidence type="ECO:0000256" key="2">
    <source>
        <dbReference type="SAM" id="MobiDB-lite"/>
    </source>
</evidence>
<feature type="compositionally biased region" description="Basic and acidic residues" evidence="2">
    <location>
        <begin position="249"/>
        <end position="303"/>
    </location>
</feature>
<keyword evidence="1" id="KW-0175">Coiled coil</keyword>
<feature type="region of interest" description="Disordered" evidence="2">
    <location>
        <begin position="365"/>
        <end position="385"/>
    </location>
</feature>
<reference evidence="4" key="1">
    <citation type="submission" date="2025-08" db="UniProtKB">
        <authorList>
            <consortium name="RefSeq"/>
        </authorList>
    </citation>
    <scope>IDENTIFICATION</scope>
    <source>
        <tissue evidence="4">Testes</tissue>
    </source>
</reference>
<dbReference type="GeneID" id="102800454"/>
<sequence>MMSLRENNNIFTPPRYHPGVVNRNGIDHNVGNNEIDGNLDNFKPIVDAGYYQSGSKKSPQQQSQPAPAPPQLVYQSPPQKSEADSGYYRSTRSREEEELNEAPQNRKKKQEWKPVTLNLEKHENEVPAYQRGHRQQEDVKQKSPEREKVKIFEHVTEHLKVETQQTPQQTIEEQKPKAHVERFKTRPTRDHVQEHTETKSKPQERKHHKTSPKQKKPRESPERFRRRTKELVEDEDKDKEDIFFTPPENPDKVISVHERKRSFEPSKPREERTDEFRRRTKSEDISRSEVHQVHSADGRKVEVLEGSSRPTVIIVSQKEDVTNIESESVPESATQVTTAIPDEDEGEEYGSGSFVSRTRSSLISKFTGQSSNSTTSPPSVRKIESDVMNMDQLRKAYLKQQDEIRRLKAEVKRRDYRISQLEAEISDLQR</sequence>
<dbReference type="RefSeq" id="XP_006823282.1">
    <property type="nucleotide sequence ID" value="XM_006823219.1"/>
</dbReference>
<evidence type="ECO:0000313" key="4">
    <source>
        <dbReference type="RefSeq" id="XP_006823282.1"/>
    </source>
</evidence>
<keyword evidence="3" id="KW-1185">Reference proteome</keyword>
<evidence type="ECO:0000256" key="1">
    <source>
        <dbReference type="SAM" id="Coils"/>
    </source>
</evidence>
<feature type="region of interest" description="Disordered" evidence="2">
    <location>
        <begin position="321"/>
        <end position="353"/>
    </location>
</feature>